<accession>A0A916X9B6</accession>
<protein>
    <submittedName>
        <fullName evidence="1">Uncharacterized protein</fullName>
    </submittedName>
</protein>
<reference evidence="1" key="2">
    <citation type="submission" date="2020-09" db="EMBL/GenBank/DDBJ databases">
        <authorList>
            <person name="Sun Q."/>
            <person name="Zhou Y."/>
        </authorList>
    </citation>
    <scope>NUCLEOTIDE SEQUENCE</scope>
    <source>
        <strain evidence="1">CGMCC 1.12919</strain>
    </source>
</reference>
<proteinExistence type="predicted"/>
<comment type="caution">
    <text evidence="1">The sequence shown here is derived from an EMBL/GenBank/DDBJ whole genome shotgun (WGS) entry which is preliminary data.</text>
</comment>
<dbReference type="Proteomes" id="UP000637002">
    <property type="component" value="Unassembled WGS sequence"/>
</dbReference>
<organism evidence="1 2">
    <name type="scientific">Chelatococcus reniformis</name>
    <dbReference type="NCBI Taxonomy" id="1494448"/>
    <lineage>
        <taxon>Bacteria</taxon>
        <taxon>Pseudomonadati</taxon>
        <taxon>Pseudomonadota</taxon>
        <taxon>Alphaproteobacteria</taxon>
        <taxon>Hyphomicrobiales</taxon>
        <taxon>Chelatococcaceae</taxon>
        <taxon>Chelatococcus</taxon>
    </lineage>
</organism>
<reference evidence="1" key="1">
    <citation type="journal article" date="2014" name="Int. J. Syst. Evol. Microbiol.">
        <title>Complete genome sequence of Corynebacterium casei LMG S-19264T (=DSM 44701T), isolated from a smear-ripened cheese.</title>
        <authorList>
            <consortium name="US DOE Joint Genome Institute (JGI-PGF)"/>
            <person name="Walter F."/>
            <person name="Albersmeier A."/>
            <person name="Kalinowski J."/>
            <person name="Ruckert C."/>
        </authorList>
    </citation>
    <scope>NUCLEOTIDE SEQUENCE</scope>
    <source>
        <strain evidence="1">CGMCC 1.12919</strain>
    </source>
</reference>
<evidence type="ECO:0000313" key="2">
    <source>
        <dbReference type="Proteomes" id="UP000637002"/>
    </source>
</evidence>
<keyword evidence="2" id="KW-1185">Reference proteome</keyword>
<name>A0A916X9B6_9HYPH</name>
<evidence type="ECO:0000313" key="1">
    <source>
        <dbReference type="EMBL" id="GGC53015.1"/>
    </source>
</evidence>
<dbReference type="AlphaFoldDB" id="A0A916X9B6"/>
<sequence>MIDLSEQKAFDSCRVNVFYKFVAEYRFFMKWQQDVQQVRIRIEEDPSGQFVFSQSHYIQTPLHRTPVVVPRAHDASAEGALQRATETIVPYFEEAVARGFAPSRGWFVLNEAY</sequence>
<dbReference type="EMBL" id="BMGG01000002">
    <property type="protein sequence ID" value="GGC53015.1"/>
    <property type="molecule type" value="Genomic_DNA"/>
</dbReference>
<gene>
    <name evidence="1" type="ORF">GCM10010994_10150</name>
</gene>
<dbReference type="RefSeq" id="WP_188608067.1">
    <property type="nucleotide sequence ID" value="NZ_BMGG01000002.1"/>
</dbReference>